<dbReference type="HOGENOM" id="CLU_342497_0_0_6"/>
<keyword evidence="3" id="KW-1185">Reference proteome</keyword>
<dbReference type="RefSeq" id="WP_044618292.1">
    <property type="nucleotide sequence ID" value="NZ_CP007142.1"/>
</dbReference>
<dbReference type="OrthoDB" id="5807395at2"/>
<dbReference type="Proteomes" id="UP000032266">
    <property type="component" value="Chromosome"/>
</dbReference>
<dbReference type="EMBL" id="CP007142">
    <property type="protein sequence ID" value="AJQ96234.1"/>
    <property type="molecule type" value="Genomic_DNA"/>
</dbReference>
<organism evidence="2 3">
    <name type="scientific">Gynuella sunshinyii YC6258</name>
    <dbReference type="NCBI Taxonomy" id="1445510"/>
    <lineage>
        <taxon>Bacteria</taxon>
        <taxon>Pseudomonadati</taxon>
        <taxon>Pseudomonadota</taxon>
        <taxon>Gammaproteobacteria</taxon>
        <taxon>Oceanospirillales</taxon>
        <taxon>Saccharospirillaceae</taxon>
        <taxon>Gynuella</taxon>
    </lineage>
</organism>
<dbReference type="AlphaFoldDB" id="A0A0C5W0N1"/>
<evidence type="ECO:0000313" key="3">
    <source>
        <dbReference type="Proteomes" id="UP000032266"/>
    </source>
</evidence>
<feature type="chain" id="PRO_5002183991" description="PEGA domain-containing protein" evidence="1">
    <location>
        <begin position="18"/>
        <end position="827"/>
    </location>
</feature>
<protein>
    <recommendedName>
        <fullName evidence="4">PEGA domain-containing protein</fullName>
    </recommendedName>
</protein>
<feature type="signal peptide" evidence="1">
    <location>
        <begin position="1"/>
        <end position="17"/>
    </location>
</feature>
<evidence type="ECO:0000313" key="2">
    <source>
        <dbReference type="EMBL" id="AJQ96234.1"/>
    </source>
</evidence>
<dbReference type="KEGG" id="gsn:YC6258_04200"/>
<dbReference type="PATRIC" id="fig|1445510.3.peg.4169"/>
<dbReference type="STRING" id="1445510.YC6258_04200"/>
<sequence>MPNLNLMFMCRCFSVLAVLMLSACGGESGFQNTGAPQVQESDKTVKGVTVNPTMTALFLQRTSASISAKSLPRSTLVDGEYYSGTLLVTNAETGSQQDFYWYIRVDADSKAVSQKNISLAPGTYHFSLLLEGNGHQYAGSAENILLEDGDETAINMTIKPLIGNTISDVQLLDTMADIELRIDQADLLAINLTEPRIGIAIDGGDEEIFSVNSETGLSDALLSLPDGEYHIQVNFYDGNMLVGHTLDTQETVQLVNGENVLFDIVPLQADVSLALSEGNPDTGVFRINIPDAIVNSVETLETLKAYLKLSGSVFVEQLLDIQQEGGQYFAATTLDIGLENQDQLVINLDFIDQSKTEESQLLTSCTGVINLQSTNNRFTCPLELQNSYVVSGHLLATLAINVLQSNDGKLDSVAGAEVFINGESIGLTNGSVLSTPGFIKANVQQGEYSIRVEAGNRATNVQLTALPLQIINQDIILSPSDSDGGDDSGGDSGNVDDDGIVIVDGPGCGSESPRSGNERWIQIAAQSSPSQLSTCVNQRSYTRLMNDDVQFMVAYPDLGIHYVFDLWYLRRTNQMNCAYLPETLPNFLTPDLFWKQDGCSYNGATSFSLTTATGNWCQTTAYQAPAVSGAGINYNTMTANSRCNLYIRTYNDTQATLLPANGSYYTDEAYSQAYDATNRTMLVDDQWVSLNATATTMDDWGYVFDGNVKSVTTSAYNNPNVKSISINYHTPLKIRRFEIVNPFSAGLFARAPYLVRVQARVPGRESLWTTIGAYSMPETEDLNVMLSIPDNDYGRLSEYRLIFVRPYNSTNPRDYIQFSDIKAYTYD</sequence>
<gene>
    <name evidence="2" type="ORF">YC6258_04200</name>
</gene>
<accession>A0A0C5W0N1</accession>
<proteinExistence type="predicted"/>
<evidence type="ECO:0000256" key="1">
    <source>
        <dbReference type="SAM" id="SignalP"/>
    </source>
</evidence>
<reference evidence="2 3" key="1">
    <citation type="submission" date="2014-01" db="EMBL/GenBank/DDBJ databases">
        <title>Full genme sequencing of cellulolytic bacterium Gynuella sunshinyii YC6258T gen. nov., sp. nov.</title>
        <authorList>
            <person name="Khan H."/>
            <person name="Chung E.J."/>
            <person name="Chung Y.R."/>
        </authorList>
    </citation>
    <scope>NUCLEOTIDE SEQUENCE [LARGE SCALE GENOMIC DNA]</scope>
    <source>
        <strain evidence="2 3">YC6258</strain>
    </source>
</reference>
<evidence type="ECO:0008006" key="4">
    <source>
        <dbReference type="Google" id="ProtNLM"/>
    </source>
</evidence>
<name>A0A0C5W0N1_9GAMM</name>
<keyword evidence="1" id="KW-0732">Signal</keyword>